<comment type="similarity">
    <text evidence="2">In the N-terminal section; belongs to the transposase 2 family.</text>
</comment>
<accession>A0ABU0HE16</accession>
<dbReference type="EMBL" id="JAUSVV010000001">
    <property type="protein sequence ID" value="MDQ0440535.1"/>
    <property type="molecule type" value="Genomic_DNA"/>
</dbReference>
<keyword evidence="3" id="KW-0815">Transposition</keyword>
<comment type="similarity">
    <text evidence="1">In the C-terminal section; belongs to the transposase 35 family.</text>
</comment>
<name>A0ABU0HE16_9HYPH</name>
<evidence type="ECO:0000313" key="9">
    <source>
        <dbReference type="EMBL" id="MDQ0440535.1"/>
    </source>
</evidence>
<evidence type="ECO:0000256" key="1">
    <source>
        <dbReference type="ARBA" id="ARBA00008761"/>
    </source>
</evidence>
<dbReference type="InterPro" id="IPR010095">
    <property type="entry name" value="Cas12f1-like_TNB"/>
</dbReference>
<dbReference type="PANTHER" id="PTHR30405:SF11">
    <property type="entry name" value="RNA-GUIDED DNA ENDONUCLEASE RV2885C-RELATED"/>
    <property type="match status" value="1"/>
</dbReference>
<feature type="region of interest" description="Disordered" evidence="6">
    <location>
        <begin position="381"/>
        <end position="436"/>
    </location>
</feature>
<dbReference type="NCBIfam" id="NF040570">
    <property type="entry name" value="guided_TnpB"/>
    <property type="match status" value="1"/>
</dbReference>
<evidence type="ECO:0000256" key="3">
    <source>
        <dbReference type="ARBA" id="ARBA00022578"/>
    </source>
</evidence>
<protein>
    <submittedName>
        <fullName evidence="9">Transposase</fullName>
    </submittedName>
</protein>
<reference evidence="9 10" key="1">
    <citation type="submission" date="2023-07" db="EMBL/GenBank/DDBJ databases">
        <title>Genomic Encyclopedia of Type Strains, Phase IV (KMG-IV): sequencing the most valuable type-strain genomes for metagenomic binning, comparative biology and taxonomic classification.</title>
        <authorList>
            <person name="Goeker M."/>
        </authorList>
    </citation>
    <scope>NUCLEOTIDE SEQUENCE [LARGE SCALE GENOMIC DNA]</scope>
    <source>
        <strain evidence="9 10">DSM 19562</strain>
    </source>
</reference>
<dbReference type="Pfam" id="PF07282">
    <property type="entry name" value="Cas12f1-like_TNB"/>
    <property type="match status" value="1"/>
</dbReference>
<evidence type="ECO:0000259" key="7">
    <source>
        <dbReference type="Pfam" id="PF01385"/>
    </source>
</evidence>
<dbReference type="PANTHER" id="PTHR30405">
    <property type="entry name" value="TRANSPOSASE"/>
    <property type="match status" value="1"/>
</dbReference>
<proteinExistence type="inferred from homology"/>
<sequence>MLRDFCGLYNAGLQQRIEAYRRRKLSLRYGHQAGELKACRPADPDGLGRWSFSALQQVLRRLDQTYTAFFQRRRGFPRFRASPRFHSATFRVGDGLTIRKDRRIGIVGVPGGIKVVWHRDLPQDAKLGAAILTRQQGKWYVVLSVEAAFAETCGAGTVGIDLGLNSLIATSDGATVPMPRFARRAQKAQRRRQRALARCRRGSKRRLKAKACLAAASARIARQRRDHLHKLSRSLVSRYRGIAFEDLNMAGLTKGMLARSVHDAAWSLLVQLTAYKAESANASVVLVDPRGTSQTCPACGTIKAKTLAERRHRCECGTDLDRDVAAARIVHQRAFGSGRDIGLQRSSQRIAAKLRREAACFSRRSCHALIQVRLLRADGSRRRDEVPELSRRNRGGHAPCPERGGIPDLHARDRVRRPVLAPRDPRLGVDRPTSAP</sequence>
<evidence type="ECO:0000256" key="5">
    <source>
        <dbReference type="ARBA" id="ARBA00023172"/>
    </source>
</evidence>
<keyword evidence="10" id="KW-1185">Reference proteome</keyword>
<evidence type="ECO:0000256" key="6">
    <source>
        <dbReference type="SAM" id="MobiDB-lite"/>
    </source>
</evidence>
<dbReference type="Pfam" id="PF01385">
    <property type="entry name" value="OrfB_IS605"/>
    <property type="match status" value="1"/>
</dbReference>
<feature type="domain" description="Cas12f1-like TNB" evidence="8">
    <location>
        <begin position="266"/>
        <end position="328"/>
    </location>
</feature>
<feature type="compositionally biased region" description="Basic and acidic residues" evidence="6">
    <location>
        <begin position="381"/>
        <end position="391"/>
    </location>
</feature>
<keyword evidence="5" id="KW-0233">DNA recombination</keyword>
<dbReference type="InterPro" id="IPR001959">
    <property type="entry name" value="Transposase"/>
</dbReference>
<dbReference type="InterPro" id="IPR051399">
    <property type="entry name" value="RNA-guided_DNA_endo/Transpos"/>
</dbReference>
<evidence type="ECO:0000256" key="2">
    <source>
        <dbReference type="ARBA" id="ARBA00011044"/>
    </source>
</evidence>
<comment type="caution">
    <text evidence="9">The sequence shown here is derived from an EMBL/GenBank/DDBJ whole genome shotgun (WGS) entry which is preliminary data.</text>
</comment>
<evidence type="ECO:0000256" key="4">
    <source>
        <dbReference type="ARBA" id="ARBA00023125"/>
    </source>
</evidence>
<evidence type="ECO:0000259" key="8">
    <source>
        <dbReference type="Pfam" id="PF07282"/>
    </source>
</evidence>
<organism evidence="9 10">
    <name type="scientific">Methylobacterium persicinum</name>
    <dbReference type="NCBI Taxonomy" id="374426"/>
    <lineage>
        <taxon>Bacteria</taxon>
        <taxon>Pseudomonadati</taxon>
        <taxon>Pseudomonadota</taxon>
        <taxon>Alphaproteobacteria</taxon>
        <taxon>Hyphomicrobiales</taxon>
        <taxon>Methylobacteriaceae</taxon>
        <taxon>Methylobacterium</taxon>
    </lineage>
</organism>
<dbReference type="NCBIfam" id="TIGR01766">
    <property type="entry name" value="IS200/IS605 family accessory protein TnpB-like domain"/>
    <property type="match status" value="1"/>
</dbReference>
<evidence type="ECO:0000313" key="10">
    <source>
        <dbReference type="Proteomes" id="UP001236369"/>
    </source>
</evidence>
<dbReference type="Proteomes" id="UP001236369">
    <property type="component" value="Unassembled WGS sequence"/>
</dbReference>
<feature type="domain" description="Probable transposase IS891/IS1136/IS1341" evidence="7">
    <location>
        <begin position="153"/>
        <end position="254"/>
    </location>
</feature>
<keyword evidence="4" id="KW-0238">DNA-binding</keyword>
<gene>
    <name evidence="9" type="ORF">QO016_000012</name>
</gene>